<sequence>MTVVDLRPGEGLMRDALTSVYSLFGTTRDILRRYGPAVAPRRAAGRLSFGAISVAVLNGTLRPFLARWHPALISYEARLPEGGDPVAHEQAWEHAEELRGDLAEVRRSLSSLASLLAEVAGVQHFHTPEPDEEAGGRN</sequence>
<dbReference type="Proteomes" id="UP000572635">
    <property type="component" value="Unassembled WGS sequence"/>
</dbReference>
<reference evidence="1 2" key="1">
    <citation type="submission" date="2020-08" db="EMBL/GenBank/DDBJ databases">
        <title>Sequencing the genomes of 1000 actinobacteria strains.</title>
        <authorList>
            <person name="Klenk H.-P."/>
        </authorList>
    </citation>
    <scope>NUCLEOTIDE SEQUENCE [LARGE SCALE GENOMIC DNA]</scope>
    <source>
        <strain evidence="1 2">DSM 44551</strain>
    </source>
</reference>
<keyword evidence="2" id="KW-1185">Reference proteome</keyword>
<dbReference type="AlphaFoldDB" id="A0A7W8VFL0"/>
<name>A0A7W8VFL0_9ACTN</name>
<evidence type="ECO:0000313" key="2">
    <source>
        <dbReference type="Proteomes" id="UP000572635"/>
    </source>
</evidence>
<dbReference type="EMBL" id="JACHDB010000001">
    <property type="protein sequence ID" value="MBB5434666.1"/>
    <property type="molecule type" value="Genomic_DNA"/>
</dbReference>
<protein>
    <recommendedName>
        <fullName evidence="3">SAV-6107-like HEPN domain-containing protein</fullName>
    </recommendedName>
</protein>
<evidence type="ECO:0008006" key="3">
    <source>
        <dbReference type="Google" id="ProtNLM"/>
    </source>
</evidence>
<organism evidence="1 2">
    <name type="scientific">Nocardiopsis composta</name>
    <dbReference type="NCBI Taxonomy" id="157465"/>
    <lineage>
        <taxon>Bacteria</taxon>
        <taxon>Bacillati</taxon>
        <taxon>Actinomycetota</taxon>
        <taxon>Actinomycetes</taxon>
        <taxon>Streptosporangiales</taxon>
        <taxon>Nocardiopsidaceae</taxon>
        <taxon>Nocardiopsis</taxon>
    </lineage>
</organism>
<comment type="caution">
    <text evidence="1">The sequence shown here is derived from an EMBL/GenBank/DDBJ whole genome shotgun (WGS) entry which is preliminary data.</text>
</comment>
<gene>
    <name evidence="1" type="ORF">HDA36_004750</name>
</gene>
<dbReference type="RefSeq" id="WP_221331645.1">
    <property type="nucleotide sequence ID" value="NZ_BAAAJD010000060.1"/>
</dbReference>
<proteinExistence type="predicted"/>
<evidence type="ECO:0000313" key="1">
    <source>
        <dbReference type="EMBL" id="MBB5434666.1"/>
    </source>
</evidence>
<accession>A0A7W8VFL0</accession>